<dbReference type="RefSeq" id="XP_002775905.1">
    <property type="nucleotide sequence ID" value="XM_002775859.1"/>
</dbReference>
<accession>C5L694</accession>
<sequence>MAPAHRTAVSKSMGSSKYMQVHRRATAANCFSFSLPRASGGKSSKERVAELTAGWEEEERISDQEEGKKCYLRGDSSYLGVTYSDSNDGILPYEYYILREDEARKLRHCGDEVIRAINRGLRETLRGFGRGPDEAKIVAMFTRVKSLS</sequence>
<proteinExistence type="predicted"/>
<protein>
    <submittedName>
        <fullName evidence="1">Uncharacterized protein</fullName>
    </submittedName>
</protein>
<gene>
    <name evidence="1" type="ORF">Pmar_PMAR029010</name>
</gene>
<dbReference type="Proteomes" id="UP000007800">
    <property type="component" value="Unassembled WGS sequence"/>
</dbReference>
<dbReference type="InParanoid" id="C5L694"/>
<keyword evidence="2" id="KW-1185">Reference proteome</keyword>
<evidence type="ECO:0000313" key="1">
    <source>
        <dbReference type="EMBL" id="EER07721.1"/>
    </source>
</evidence>
<reference evidence="1 2" key="1">
    <citation type="submission" date="2008-07" db="EMBL/GenBank/DDBJ databases">
        <authorList>
            <person name="El-Sayed N."/>
            <person name="Caler E."/>
            <person name="Inman J."/>
            <person name="Amedeo P."/>
            <person name="Hass B."/>
            <person name="Wortman J."/>
        </authorList>
    </citation>
    <scope>NUCLEOTIDE SEQUENCE [LARGE SCALE GENOMIC DNA]</scope>
    <source>
        <strain evidence="2">ATCC 50983 / TXsc</strain>
    </source>
</reference>
<name>C5L694_PERM5</name>
<dbReference type="GeneID" id="9042670"/>
<dbReference type="AlphaFoldDB" id="C5L694"/>
<organism evidence="2">
    <name type="scientific">Perkinsus marinus (strain ATCC 50983 / TXsc)</name>
    <dbReference type="NCBI Taxonomy" id="423536"/>
    <lineage>
        <taxon>Eukaryota</taxon>
        <taxon>Sar</taxon>
        <taxon>Alveolata</taxon>
        <taxon>Perkinsozoa</taxon>
        <taxon>Perkinsea</taxon>
        <taxon>Perkinsida</taxon>
        <taxon>Perkinsidae</taxon>
        <taxon>Perkinsus</taxon>
    </lineage>
</organism>
<dbReference type="EMBL" id="GG679756">
    <property type="protein sequence ID" value="EER07721.1"/>
    <property type="molecule type" value="Genomic_DNA"/>
</dbReference>
<evidence type="ECO:0000313" key="2">
    <source>
        <dbReference type="Proteomes" id="UP000007800"/>
    </source>
</evidence>